<sequence>MEEACCIPGYRNINIQMLYKPQEDYAFVNDIKAKQFFYNPYFKRELEGPYIKEYHEKYEIDKPLKGSVLYPFILTQNKLNRQCNPFVSYPYGVPRDPPYEKCSKCKGKKKSKKEMKEKNDKNNYEKGLFVSKSRLFINNSHPQNDSKNSEANYSDQNRNYHNIDHTQEGNNQVGNSASFEMFLEHNFKNIYPQENYANGKFINPEEIDDENNCIKLKNTISNCVNYVDVPKSEYYYSYNENANRNSQVELLKVNGEKVQGKSNLQLSDYSEDPSEQKSTFDEKEKQQFSTIFADSDEMLSRHNEDVKNEVESILSHYIYDIKNKATKEKKRNESKKSISMEKQYIASEQNNNDTMEDVHDGEMVSKNMNVVKEEKYVKRDKHNKHPIKQVKICENENIWNKYNVMESYKKRNISSENLKDKNSLHKNTRSLHNPHDSEKGKKLDQHSRFCKMINVKQETTKKDFLLSKNKKENDHMYAIQMSTSNEGNKMISNSSQKTEEKYRKIYPNKENVSPKKKNEKKELTYKNSRITIARTKSLKVRRGTVNFAIKNNNFPHRKKSILSKQKSLVETKFKKQNTIMLKRRKTMSRLNSTKQPLYNITLNKKKVNAQKSFQNLHNRKSKNHAFTERQTLARSKTKVLNDNETKIFKKAEVKMISKNPFNPIKSSTETSKISEFEIMMQKVGKYQTQNNRKTSVHLNMNMDSDKLRNSSIRNKLKSKKEKLFENIISLTKNMKEKPLKKKYNDKIDPRDLLSATSNNSSNSHNYTADNDL</sequence>
<feature type="region of interest" description="Disordered" evidence="1">
    <location>
        <begin position="739"/>
        <end position="772"/>
    </location>
</feature>
<feature type="region of interest" description="Disordered" evidence="1">
    <location>
        <begin position="138"/>
        <end position="173"/>
    </location>
</feature>
<name>A0A1Y1JEB5_PLAGO</name>
<dbReference type="OMA" id="CNPFVSY"/>
<keyword evidence="3" id="KW-1185">Reference proteome</keyword>
<comment type="caution">
    <text evidence="2">The sequence shown here is derived from an EMBL/GenBank/DDBJ whole genome shotgun (WGS) entry which is preliminary data.</text>
</comment>
<feature type="compositionally biased region" description="Basic and acidic residues" evidence="1">
    <location>
        <begin position="274"/>
        <end position="286"/>
    </location>
</feature>
<dbReference type="OrthoDB" id="377918at2759"/>
<feature type="compositionally biased region" description="Basic and acidic residues" evidence="1">
    <location>
        <begin position="739"/>
        <end position="751"/>
    </location>
</feature>
<evidence type="ECO:0000313" key="3">
    <source>
        <dbReference type="Proteomes" id="UP000195521"/>
    </source>
</evidence>
<dbReference type="RefSeq" id="XP_028542254.1">
    <property type="nucleotide sequence ID" value="XM_028686453.1"/>
</dbReference>
<evidence type="ECO:0000256" key="1">
    <source>
        <dbReference type="SAM" id="MobiDB-lite"/>
    </source>
</evidence>
<feature type="region of interest" description="Disordered" evidence="1">
    <location>
        <begin position="414"/>
        <end position="444"/>
    </location>
</feature>
<reference evidence="3" key="1">
    <citation type="submission" date="2017-04" db="EMBL/GenBank/DDBJ databases">
        <title>Plasmodium gonderi genome.</title>
        <authorList>
            <person name="Arisue N."/>
            <person name="Honma H."/>
            <person name="Kawai S."/>
            <person name="Tougan T."/>
            <person name="Tanabe K."/>
            <person name="Horii T."/>
        </authorList>
    </citation>
    <scope>NUCLEOTIDE SEQUENCE [LARGE SCALE GENOMIC DNA]</scope>
    <source>
        <strain evidence="3">ATCC 30045</strain>
    </source>
</reference>
<accession>A0A1Y1JEB5</accession>
<evidence type="ECO:0000313" key="2">
    <source>
        <dbReference type="EMBL" id="GAW79665.1"/>
    </source>
</evidence>
<dbReference type="AlphaFoldDB" id="A0A1Y1JEB5"/>
<dbReference type="GeneID" id="39746377"/>
<feature type="region of interest" description="Disordered" evidence="1">
    <location>
        <begin position="262"/>
        <end position="286"/>
    </location>
</feature>
<organism evidence="2 3">
    <name type="scientific">Plasmodium gonderi</name>
    <dbReference type="NCBI Taxonomy" id="77519"/>
    <lineage>
        <taxon>Eukaryota</taxon>
        <taxon>Sar</taxon>
        <taxon>Alveolata</taxon>
        <taxon>Apicomplexa</taxon>
        <taxon>Aconoidasida</taxon>
        <taxon>Haemosporida</taxon>
        <taxon>Plasmodiidae</taxon>
        <taxon>Plasmodium</taxon>
        <taxon>Plasmodium (Plasmodium)</taxon>
    </lineage>
</organism>
<gene>
    <name evidence="2" type="ORF">PGO_050750</name>
</gene>
<feature type="compositionally biased region" description="Basic and acidic residues" evidence="1">
    <location>
        <begin position="433"/>
        <end position="444"/>
    </location>
</feature>
<dbReference type="EMBL" id="BDQF01000006">
    <property type="protein sequence ID" value="GAW79665.1"/>
    <property type="molecule type" value="Genomic_DNA"/>
</dbReference>
<proteinExistence type="predicted"/>
<dbReference type="Proteomes" id="UP000195521">
    <property type="component" value="Unassembled WGS sequence"/>
</dbReference>
<feature type="compositionally biased region" description="Polar residues" evidence="1">
    <location>
        <begin position="138"/>
        <end position="160"/>
    </location>
</feature>
<protein>
    <submittedName>
        <fullName evidence="2">Uncharacterized protein</fullName>
    </submittedName>
</protein>